<dbReference type="EMBL" id="FUWV01000004">
    <property type="protein sequence ID" value="SJZ53078.1"/>
    <property type="molecule type" value="Genomic_DNA"/>
</dbReference>
<keyword evidence="3" id="KW-1185">Reference proteome</keyword>
<name>A0A1T4LEU6_9FIRM</name>
<reference evidence="2 3" key="1">
    <citation type="submission" date="2017-02" db="EMBL/GenBank/DDBJ databases">
        <authorList>
            <person name="Peterson S.W."/>
        </authorList>
    </citation>
    <scope>NUCLEOTIDE SEQUENCE [LARGE SCALE GENOMIC DNA]</scope>
    <source>
        <strain evidence="2 3">DSM 15102</strain>
    </source>
</reference>
<dbReference type="RefSeq" id="WP_087678396.1">
    <property type="nucleotide sequence ID" value="NZ_FUWV01000004.1"/>
</dbReference>
<evidence type="ECO:0000313" key="3">
    <source>
        <dbReference type="Proteomes" id="UP000196365"/>
    </source>
</evidence>
<evidence type="ECO:0000313" key="2">
    <source>
        <dbReference type="EMBL" id="SJZ53078.1"/>
    </source>
</evidence>
<dbReference type="Proteomes" id="UP000196365">
    <property type="component" value="Unassembled WGS sequence"/>
</dbReference>
<dbReference type="AlphaFoldDB" id="A0A1T4LEU6"/>
<feature type="coiled-coil region" evidence="1">
    <location>
        <begin position="108"/>
        <end position="135"/>
    </location>
</feature>
<keyword evidence="1" id="KW-0175">Coiled coil</keyword>
<accession>A0A1T4LEU6</accession>
<evidence type="ECO:0000256" key="1">
    <source>
        <dbReference type="SAM" id="Coils"/>
    </source>
</evidence>
<organism evidence="2 3">
    <name type="scientific">Garciella nitratireducens DSM 15102</name>
    <dbReference type="NCBI Taxonomy" id="1121911"/>
    <lineage>
        <taxon>Bacteria</taxon>
        <taxon>Bacillati</taxon>
        <taxon>Bacillota</taxon>
        <taxon>Clostridia</taxon>
        <taxon>Eubacteriales</taxon>
        <taxon>Eubacteriaceae</taxon>
        <taxon>Garciella</taxon>
    </lineage>
</organism>
<evidence type="ECO:0008006" key="4">
    <source>
        <dbReference type="Google" id="ProtNLM"/>
    </source>
</evidence>
<sequence length="157" mass="18879">MEKLLNEIMDLSFKELQHAQQILKLTQEIRACIEKEKVKTLNQVLNLRQQWINQAEDTRKKIQEKTKELESRYSKRIEEINAKLYSHSQVENIFKNKEQRKKIYGYIYELEMENLPKAENLLKQYRNKINGLQQGKKVIQVYEKRSTTPSILLNQLK</sequence>
<gene>
    <name evidence="2" type="ORF">SAMN02745973_00922</name>
</gene>
<protein>
    <recommendedName>
        <fullName evidence="4">FlgN protein</fullName>
    </recommendedName>
</protein>
<proteinExistence type="predicted"/>